<gene>
    <name evidence="1" type="ORF">Y882_11630</name>
</gene>
<dbReference type="Proteomes" id="UP000035481">
    <property type="component" value="Unassembled WGS sequence"/>
</dbReference>
<dbReference type="RefSeq" id="WP_046972036.1">
    <property type="nucleotide sequence ID" value="NZ_JPLA01000028.1"/>
</dbReference>
<reference evidence="1 2" key="1">
    <citation type="journal article" date="2015" name="Antonie Van Leeuwenhoek">
        <title>A phylogenomic and molecular marker based taxonomic framework for the order Xanthomonadales: proposal to transfer the families Algiphilaceae and Solimonadaceae to the order Nevskiales ord. nov. and to create a new family within the order Xanthomonadales, the family Rhodanobacteraceae fam. nov., containing the genus Rhodanobacter and its closest relatives.</title>
        <authorList>
            <person name="Naushad S."/>
            <person name="Adeolu M."/>
            <person name="Wong S."/>
            <person name="Sohail M."/>
            <person name="Schellhorn H.E."/>
            <person name="Gupta R.S."/>
        </authorList>
    </citation>
    <scope>NUCLEOTIDE SEQUENCE [LARGE SCALE GENOMIC DNA]</scope>
    <source>
        <strain evidence="1 2">DSM 16301</strain>
    </source>
</reference>
<accession>A0A0G9H6U1</accession>
<dbReference type="AlphaFoldDB" id="A0A0G9H6U1"/>
<dbReference type="PATRIC" id="fig|1440762.4.peg.1826"/>
<evidence type="ECO:0000313" key="1">
    <source>
        <dbReference type="EMBL" id="KLD63417.1"/>
    </source>
</evidence>
<organism evidence="1 2">
    <name type="scientific">Dyella japonica DSM 16301</name>
    <dbReference type="NCBI Taxonomy" id="1440762"/>
    <lineage>
        <taxon>Bacteria</taxon>
        <taxon>Pseudomonadati</taxon>
        <taxon>Pseudomonadota</taxon>
        <taxon>Gammaproteobacteria</taxon>
        <taxon>Lysobacterales</taxon>
        <taxon>Rhodanobacteraceae</taxon>
        <taxon>Dyella</taxon>
    </lineage>
</organism>
<proteinExistence type="predicted"/>
<evidence type="ECO:0008006" key="3">
    <source>
        <dbReference type="Google" id="ProtNLM"/>
    </source>
</evidence>
<evidence type="ECO:0000313" key="2">
    <source>
        <dbReference type="Proteomes" id="UP000035481"/>
    </source>
</evidence>
<protein>
    <recommendedName>
        <fullName evidence="3">DUF4279 domain-containing protein</fullName>
    </recommendedName>
</protein>
<sequence>MPCFERSRACLRVMGDSLVPEEISLLLGSEATQAQRKGEEIIGASSGRVRTARIGMWNLIAEPREPEDLGGQIEELFGRLTNDLAAWAAIRKTCRIDLFCGLFMGSGNAGILLLPRHLLLLGERGIELDLDIYDASN</sequence>
<name>A0A0G9H6U1_9GAMM</name>
<dbReference type="Pfam" id="PF14106">
    <property type="entry name" value="DUF4279"/>
    <property type="match status" value="1"/>
</dbReference>
<dbReference type="EMBL" id="JPLA01000028">
    <property type="protein sequence ID" value="KLD63417.1"/>
    <property type="molecule type" value="Genomic_DNA"/>
</dbReference>
<dbReference type="OrthoDB" id="6025978at2"/>
<dbReference type="STRING" id="1440762.Y882_11630"/>
<dbReference type="InterPro" id="IPR025459">
    <property type="entry name" value="DUF4279"/>
</dbReference>
<comment type="caution">
    <text evidence="1">The sequence shown here is derived from an EMBL/GenBank/DDBJ whole genome shotgun (WGS) entry which is preliminary data.</text>
</comment>